<evidence type="ECO:0000313" key="1">
    <source>
        <dbReference type="EMBL" id="KAF2163344.1"/>
    </source>
</evidence>
<dbReference type="AlphaFoldDB" id="A0A6A6C873"/>
<organism evidence="1 2">
    <name type="scientific">Zasmidium cellare ATCC 36951</name>
    <dbReference type="NCBI Taxonomy" id="1080233"/>
    <lineage>
        <taxon>Eukaryota</taxon>
        <taxon>Fungi</taxon>
        <taxon>Dikarya</taxon>
        <taxon>Ascomycota</taxon>
        <taxon>Pezizomycotina</taxon>
        <taxon>Dothideomycetes</taxon>
        <taxon>Dothideomycetidae</taxon>
        <taxon>Mycosphaerellales</taxon>
        <taxon>Mycosphaerellaceae</taxon>
        <taxon>Zasmidium</taxon>
    </lineage>
</organism>
<dbReference type="EMBL" id="ML993609">
    <property type="protein sequence ID" value="KAF2163344.1"/>
    <property type="molecule type" value="Genomic_DNA"/>
</dbReference>
<protein>
    <submittedName>
        <fullName evidence="1">Uncharacterized protein</fullName>
    </submittedName>
</protein>
<gene>
    <name evidence="1" type="ORF">M409DRAFT_26381</name>
</gene>
<proteinExistence type="predicted"/>
<accession>A0A6A6C873</accession>
<sequence length="119" mass="14075">MDKPLCLCFPCILNYLGGYVFPRFEHQYYPILSQKGFTEKEQAAIAEEWYWVAVERETAVKDYLNGTSIDAFDTRSLVFFRIDFVNDDVTTLDRRRNGNEVNLRNMRGHRMETGRLHDQ</sequence>
<dbReference type="OrthoDB" id="3621149at2759"/>
<keyword evidence="2" id="KW-1185">Reference proteome</keyword>
<name>A0A6A6C873_ZASCE</name>
<dbReference type="GeneID" id="54561361"/>
<dbReference type="RefSeq" id="XP_033664233.1">
    <property type="nucleotide sequence ID" value="XM_033808089.1"/>
</dbReference>
<evidence type="ECO:0000313" key="2">
    <source>
        <dbReference type="Proteomes" id="UP000799537"/>
    </source>
</evidence>
<reference evidence="1" key="1">
    <citation type="journal article" date="2020" name="Stud. Mycol.">
        <title>101 Dothideomycetes genomes: a test case for predicting lifestyles and emergence of pathogens.</title>
        <authorList>
            <person name="Haridas S."/>
            <person name="Albert R."/>
            <person name="Binder M."/>
            <person name="Bloem J."/>
            <person name="Labutti K."/>
            <person name="Salamov A."/>
            <person name="Andreopoulos B."/>
            <person name="Baker S."/>
            <person name="Barry K."/>
            <person name="Bills G."/>
            <person name="Bluhm B."/>
            <person name="Cannon C."/>
            <person name="Castanera R."/>
            <person name="Culley D."/>
            <person name="Daum C."/>
            <person name="Ezra D."/>
            <person name="Gonzalez J."/>
            <person name="Henrissat B."/>
            <person name="Kuo A."/>
            <person name="Liang C."/>
            <person name="Lipzen A."/>
            <person name="Lutzoni F."/>
            <person name="Magnuson J."/>
            <person name="Mondo S."/>
            <person name="Nolan M."/>
            <person name="Ohm R."/>
            <person name="Pangilinan J."/>
            <person name="Park H.-J."/>
            <person name="Ramirez L."/>
            <person name="Alfaro M."/>
            <person name="Sun H."/>
            <person name="Tritt A."/>
            <person name="Yoshinaga Y."/>
            <person name="Zwiers L.-H."/>
            <person name="Turgeon B."/>
            <person name="Goodwin S."/>
            <person name="Spatafora J."/>
            <person name="Crous P."/>
            <person name="Grigoriev I."/>
        </authorList>
    </citation>
    <scope>NUCLEOTIDE SEQUENCE</scope>
    <source>
        <strain evidence="1">ATCC 36951</strain>
    </source>
</reference>
<dbReference type="Proteomes" id="UP000799537">
    <property type="component" value="Unassembled WGS sequence"/>
</dbReference>